<sequence length="184" mass="20997">MPTDSAVHRRLFMEGCLAAYRKRRHSRPSYDRTGDGFHFVLHLVTKNASEPFWQSIVWTVRPNLSSSFRHSVWSGETSSIIRTRKCVEDTTDDCGVEPSYGCWWRKEEAPESGCPLPLVGRCGRKVWIGIRHDSEEKILAFSVYSWQRNDGEPRRSIKRVGTGYFAQTLGKTAVMNLAWSGRAG</sequence>
<dbReference type="RefSeq" id="XP_022472583.1">
    <property type="nucleotide sequence ID" value="XM_022620922.1"/>
</dbReference>
<comment type="caution">
    <text evidence="1">The sequence shown here is derived from an EMBL/GenBank/DDBJ whole genome shotgun (WGS) entry which is preliminary data.</text>
</comment>
<dbReference type="GeneID" id="34562432"/>
<reference evidence="1 2" key="1">
    <citation type="submission" date="2016-09" db="EMBL/GenBank/DDBJ databases">
        <authorList>
            <person name="Capua I."/>
            <person name="De Benedictis P."/>
            <person name="Joannis T."/>
            <person name="Lombin L.H."/>
            <person name="Cattoli G."/>
        </authorList>
    </citation>
    <scope>NUCLEOTIDE SEQUENCE [LARGE SCALE GENOMIC DNA]</scope>
    <source>
        <strain evidence="1 2">IMI 309357</strain>
    </source>
</reference>
<protein>
    <submittedName>
        <fullName evidence="1">Uncharacterized protein</fullName>
    </submittedName>
</protein>
<keyword evidence="2" id="KW-1185">Reference proteome</keyword>
<name>A0A1G4B206_9PEZI</name>
<dbReference type="EMBL" id="MJBS01000083">
    <property type="protein sequence ID" value="OHE95421.1"/>
    <property type="molecule type" value="Genomic_DNA"/>
</dbReference>
<proteinExistence type="predicted"/>
<dbReference type="Proteomes" id="UP000176998">
    <property type="component" value="Unassembled WGS sequence"/>
</dbReference>
<evidence type="ECO:0000313" key="2">
    <source>
        <dbReference type="Proteomes" id="UP000176998"/>
    </source>
</evidence>
<organism evidence="1 2">
    <name type="scientific">Colletotrichum orchidophilum</name>
    <dbReference type="NCBI Taxonomy" id="1209926"/>
    <lineage>
        <taxon>Eukaryota</taxon>
        <taxon>Fungi</taxon>
        <taxon>Dikarya</taxon>
        <taxon>Ascomycota</taxon>
        <taxon>Pezizomycotina</taxon>
        <taxon>Sordariomycetes</taxon>
        <taxon>Hypocreomycetidae</taxon>
        <taxon>Glomerellales</taxon>
        <taxon>Glomerellaceae</taxon>
        <taxon>Colletotrichum</taxon>
    </lineage>
</organism>
<evidence type="ECO:0000313" key="1">
    <source>
        <dbReference type="EMBL" id="OHE95421.1"/>
    </source>
</evidence>
<accession>A0A1G4B206</accession>
<dbReference type="AlphaFoldDB" id="A0A1G4B206"/>
<gene>
    <name evidence="1" type="ORF">CORC01_09293</name>
</gene>